<name>X6LP15_RETFI</name>
<keyword evidence="2" id="KW-1185">Reference proteome</keyword>
<dbReference type="Proteomes" id="UP000023152">
    <property type="component" value="Unassembled WGS sequence"/>
</dbReference>
<evidence type="ECO:0000313" key="1">
    <source>
        <dbReference type="EMBL" id="ETO02460.1"/>
    </source>
</evidence>
<evidence type="ECO:0000313" key="2">
    <source>
        <dbReference type="Proteomes" id="UP000023152"/>
    </source>
</evidence>
<gene>
    <name evidence="1" type="ORF">RFI_34971</name>
</gene>
<dbReference type="EMBL" id="ASPP01035713">
    <property type="protein sequence ID" value="ETO02460.1"/>
    <property type="molecule type" value="Genomic_DNA"/>
</dbReference>
<organism evidence="1 2">
    <name type="scientific">Reticulomyxa filosa</name>
    <dbReference type="NCBI Taxonomy" id="46433"/>
    <lineage>
        <taxon>Eukaryota</taxon>
        <taxon>Sar</taxon>
        <taxon>Rhizaria</taxon>
        <taxon>Retaria</taxon>
        <taxon>Foraminifera</taxon>
        <taxon>Monothalamids</taxon>
        <taxon>Reticulomyxidae</taxon>
        <taxon>Reticulomyxa</taxon>
    </lineage>
</organism>
<protein>
    <submittedName>
        <fullName evidence="1">Uncharacterized protein</fullName>
    </submittedName>
</protein>
<dbReference type="AlphaFoldDB" id="X6LP15"/>
<reference evidence="1 2" key="1">
    <citation type="journal article" date="2013" name="Curr. Biol.">
        <title>The Genome of the Foraminiferan Reticulomyxa filosa.</title>
        <authorList>
            <person name="Glockner G."/>
            <person name="Hulsmann N."/>
            <person name="Schleicher M."/>
            <person name="Noegel A.A."/>
            <person name="Eichinger L."/>
            <person name="Gallinger C."/>
            <person name="Pawlowski J."/>
            <person name="Sierra R."/>
            <person name="Euteneuer U."/>
            <person name="Pillet L."/>
            <person name="Moustafa A."/>
            <person name="Platzer M."/>
            <person name="Groth M."/>
            <person name="Szafranski K."/>
            <person name="Schliwa M."/>
        </authorList>
    </citation>
    <scope>NUCLEOTIDE SEQUENCE [LARGE SCALE GENOMIC DNA]</scope>
</reference>
<comment type="caution">
    <text evidence="1">The sequence shown here is derived from an EMBL/GenBank/DDBJ whole genome shotgun (WGS) entry which is preliminary data.</text>
</comment>
<sequence length="127" mass="15419">MCRITWRVFNALPNDLEYDYFNSYKKALEEISTKWNEKQSERVFNALMFVSKHSINTKNDEYKDRRLVGLLELISTKLNDKQLYLLVIHLLERAKKKCKWYELSKISEDMWKRATICLFYKCDYLNS</sequence>
<feature type="non-terminal residue" evidence="1">
    <location>
        <position position="127"/>
    </location>
</feature>
<accession>X6LP15</accession>
<proteinExistence type="predicted"/>